<dbReference type="PANTHER" id="PTHR47481">
    <property type="match status" value="1"/>
</dbReference>
<proteinExistence type="predicted"/>
<name>A0A9N7RC38_STRHE</name>
<dbReference type="EMBL" id="CACSLK010024540">
    <property type="protein sequence ID" value="CAA0823556.1"/>
    <property type="molecule type" value="Genomic_DNA"/>
</dbReference>
<comment type="caution">
    <text evidence="2">The sequence shown here is derived from an EMBL/GenBank/DDBJ whole genome shotgun (WGS) entry which is preliminary data.</text>
</comment>
<evidence type="ECO:0000313" key="3">
    <source>
        <dbReference type="Proteomes" id="UP001153555"/>
    </source>
</evidence>
<dbReference type="Proteomes" id="UP001153555">
    <property type="component" value="Unassembled WGS sequence"/>
</dbReference>
<feature type="compositionally biased region" description="Polar residues" evidence="1">
    <location>
        <begin position="217"/>
        <end position="230"/>
    </location>
</feature>
<keyword evidence="3" id="KW-1185">Reference proteome</keyword>
<organism evidence="2 3">
    <name type="scientific">Striga hermonthica</name>
    <name type="common">Purple witchweed</name>
    <name type="synonym">Buchnera hermonthica</name>
    <dbReference type="NCBI Taxonomy" id="68872"/>
    <lineage>
        <taxon>Eukaryota</taxon>
        <taxon>Viridiplantae</taxon>
        <taxon>Streptophyta</taxon>
        <taxon>Embryophyta</taxon>
        <taxon>Tracheophyta</taxon>
        <taxon>Spermatophyta</taxon>
        <taxon>Magnoliopsida</taxon>
        <taxon>eudicotyledons</taxon>
        <taxon>Gunneridae</taxon>
        <taxon>Pentapetalae</taxon>
        <taxon>asterids</taxon>
        <taxon>lamiids</taxon>
        <taxon>Lamiales</taxon>
        <taxon>Orobanchaceae</taxon>
        <taxon>Buchnereae</taxon>
        <taxon>Striga</taxon>
    </lineage>
</organism>
<evidence type="ECO:0000256" key="1">
    <source>
        <dbReference type="SAM" id="MobiDB-lite"/>
    </source>
</evidence>
<feature type="region of interest" description="Disordered" evidence="1">
    <location>
        <begin position="210"/>
        <end position="230"/>
    </location>
</feature>
<reference evidence="2" key="1">
    <citation type="submission" date="2019-12" db="EMBL/GenBank/DDBJ databases">
        <authorList>
            <person name="Scholes J."/>
        </authorList>
    </citation>
    <scope>NUCLEOTIDE SEQUENCE</scope>
</reference>
<dbReference type="Pfam" id="PF14223">
    <property type="entry name" value="Retrotran_gag_2"/>
    <property type="match status" value="1"/>
</dbReference>
<protein>
    <submittedName>
        <fullName evidence="2">Uncharacterized protein</fullName>
    </submittedName>
</protein>
<gene>
    <name evidence="2" type="ORF">SHERM_20707</name>
</gene>
<dbReference type="AlphaFoldDB" id="A0A9N7RC38"/>
<dbReference type="PANTHER" id="PTHR47481:SF22">
    <property type="entry name" value="RETROTRANSPOSON GAG DOMAIN-CONTAINING PROTEIN"/>
    <property type="match status" value="1"/>
</dbReference>
<accession>A0A9N7RC38</accession>
<dbReference type="OrthoDB" id="1751816at2759"/>
<feature type="region of interest" description="Disordered" evidence="1">
    <location>
        <begin position="145"/>
        <end position="169"/>
    </location>
</feature>
<evidence type="ECO:0000313" key="2">
    <source>
        <dbReference type="EMBL" id="CAA0823556.1"/>
    </source>
</evidence>
<sequence length="230" mass="25385">MVGLNTSQEIWTALEKNFSRHSLARVMQYKMEIQALKKGSLTMKEYISKMKGLFDALAAAGHMISEKDQIMHLIGGLGQEYNPIMVTVSSRVEPWTLLDIQALLLSFESRLESVGATNKPLVNSDGSFPILNAAYTQNSSRGAFQGGFQRSRGRASFNQRGGRQGRGRGMRSRISCQVCGIAGHSAERCWYRYDSTYMGSAPDNANKNFNNNPSLNLAHTPSSASYDLST</sequence>